<proteinExistence type="predicted"/>
<name>A0A1R3GFK1_COCAP</name>
<sequence length="22" mass="2657">MVAFERRKPIRSFNGEIDKYSL</sequence>
<reference evidence="1 3" key="1">
    <citation type="submission" date="2013-09" db="EMBL/GenBank/DDBJ databases">
        <title>Corchorus capsularis genome sequencing.</title>
        <authorList>
            <person name="Alam M."/>
            <person name="Haque M.S."/>
            <person name="Islam M.S."/>
            <person name="Emdad E.M."/>
            <person name="Islam M.M."/>
            <person name="Ahmed B."/>
            <person name="Halim A."/>
            <person name="Hossen Q.M.M."/>
            <person name="Hossain M.Z."/>
            <person name="Ahmed R."/>
            <person name="Khan M.M."/>
            <person name="Islam R."/>
            <person name="Rashid M.M."/>
            <person name="Khan S.A."/>
            <person name="Rahman M.S."/>
            <person name="Alam M."/>
        </authorList>
    </citation>
    <scope>NUCLEOTIDE SEQUENCE [LARGE SCALE GENOMIC DNA]</scope>
    <source>
        <strain evidence="3">cv. CVL-1</strain>
        <tissue evidence="1">Whole seedling</tissue>
    </source>
</reference>
<protein>
    <submittedName>
        <fullName evidence="1">Uncharacterized protein</fullName>
    </submittedName>
</protein>
<evidence type="ECO:0000313" key="1">
    <source>
        <dbReference type="EMBL" id="OMO56868.1"/>
    </source>
</evidence>
<gene>
    <name evidence="2" type="ORF">CCACVL1_01518</name>
    <name evidence="1" type="ORF">CCACVL1_26204</name>
</gene>
<evidence type="ECO:0000313" key="3">
    <source>
        <dbReference type="Proteomes" id="UP000188268"/>
    </source>
</evidence>
<comment type="caution">
    <text evidence="1">The sequence shown here is derived from an EMBL/GenBank/DDBJ whole genome shotgun (WGS) entry which is preliminary data.</text>
</comment>
<dbReference type="AlphaFoldDB" id="A0A1R3GFK1"/>
<dbReference type="EMBL" id="AWWV01004881">
    <property type="protein sequence ID" value="OMP06534.1"/>
    <property type="molecule type" value="Genomic_DNA"/>
</dbReference>
<accession>A0A1R3GFK1</accession>
<organism evidence="1 3">
    <name type="scientific">Corchorus capsularis</name>
    <name type="common">Jute</name>
    <dbReference type="NCBI Taxonomy" id="210143"/>
    <lineage>
        <taxon>Eukaryota</taxon>
        <taxon>Viridiplantae</taxon>
        <taxon>Streptophyta</taxon>
        <taxon>Embryophyta</taxon>
        <taxon>Tracheophyta</taxon>
        <taxon>Spermatophyta</taxon>
        <taxon>Magnoliopsida</taxon>
        <taxon>eudicotyledons</taxon>
        <taxon>Gunneridae</taxon>
        <taxon>Pentapetalae</taxon>
        <taxon>rosids</taxon>
        <taxon>malvids</taxon>
        <taxon>Malvales</taxon>
        <taxon>Malvaceae</taxon>
        <taxon>Grewioideae</taxon>
        <taxon>Apeibeae</taxon>
        <taxon>Corchorus</taxon>
    </lineage>
</organism>
<dbReference type="Gramene" id="OMO56868">
    <property type="protein sequence ID" value="OMO56868"/>
    <property type="gene ID" value="CCACVL1_26204"/>
</dbReference>
<keyword evidence="3" id="KW-1185">Reference proteome</keyword>
<dbReference type="Gramene" id="OMP06534">
    <property type="protein sequence ID" value="OMP06534"/>
    <property type="gene ID" value="CCACVL1_01518"/>
</dbReference>
<evidence type="ECO:0000313" key="2">
    <source>
        <dbReference type="EMBL" id="OMP06534.1"/>
    </source>
</evidence>
<dbReference type="Proteomes" id="UP000188268">
    <property type="component" value="Unassembled WGS sequence"/>
</dbReference>
<dbReference type="EMBL" id="AWWV01014446">
    <property type="protein sequence ID" value="OMO56868.1"/>
    <property type="molecule type" value="Genomic_DNA"/>
</dbReference>